<reference evidence="2" key="1">
    <citation type="journal article" date="2020" name="Stud. Mycol.">
        <title>101 Dothideomycetes genomes: a test case for predicting lifestyles and emergence of pathogens.</title>
        <authorList>
            <person name="Haridas S."/>
            <person name="Albert R."/>
            <person name="Binder M."/>
            <person name="Bloem J."/>
            <person name="Labutti K."/>
            <person name="Salamov A."/>
            <person name="Andreopoulos B."/>
            <person name="Baker S."/>
            <person name="Barry K."/>
            <person name="Bills G."/>
            <person name="Bluhm B."/>
            <person name="Cannon C."/>
            <person name="Castanera R."/>
            <person name="Culley D."/>
            <person name="Daum C."/>
            <person name="Ezra D."/>
            <person name="Gonzalez J."/>
            <person name="Henrissat B."/>
            <person name="Kuo A."/>
            <person name="Liang C."/>
            <person name="Lipzen A."/>
            <person name="Lutzoni F."/>
            <person name="Magnuson J."/>
            <person name="Mondo S."/>
            <person name="Nolan M."/>
            <person name="Ohm R."/>
            <person name="Pangilinan J."/>
            <person name="Park H.-J."/>
            <person name="Ramirez L."/>
            <person name="Alfaro M."/>
            <person name="Sun H."/>
            <person name="Tritt A."/>
            <person name="Yoshinaga Y."/>
            <person name="Zwiers L.-H."/>
            <person name="Turgeon B."/>
            <person name="Goodwin S."/>
            <person name="Spatafora J."/>
            <person name="Crous P."/>
            <person name="Grigoriev I."/>
        </authorList>
    </citation>
    <scope>NUCLEOTIDE SEQUENCE</scope>
    <source>
        <strain evidence="2">CBS 473.64</strain>
    </source>
</reference>
<protein>
    <submittedName>
        <fullName evidence="2">Uncharacterized protein</fullName>
    </submittedName>
</protein>
<evidence type="ECO:0000313" key="2">
    <source>
        <dbReference type="EMBL" id="KAF2637879.1"/>
    </source>
</evidence>
<organism evidence="2 3">
    <name type="scientific">Massarina eburnea CBS 473.64</name>
    <dbReference type="NCBI Taxonomy" id="1395130"/>
    <lineage>
        <taxon>Eukaryota</taxon>
        <taxon>Fungi</taxon>
        <taxon>Dikarya</taxon>
        <taxon>Ascomycota</taxon>
        <taxon>Pezizomycotina</taxon>
        <taxon>Dothideomycetes</taxon>
        <taxon>Pleosporomycetidae</taxon>
        <taxon>Pleosporales</taxon>
        <taxon>Massarineae</taxon>
        <taxon>Massarinaceae</taxon>
        <taxon>Massarina</taxon>
    </lineage>
</organism>
<keyword evidence="1" id="KW-0812">Transmembrane</keyword>
<keyword evidence="1" id="KW-1133">Transmembrane helix</keyword>
<feature type="transmembrane region" description="Helical" evidence="1">
    <location>
        <begin position="33"/>
        <end position="50"/>
    </location>
</feature>
<name>A0A6A6RQJ9_9PLEO</name>
<dbReference type="EMBL" id="MU006792">
    <property type="protein sequence ID" value="KAF2637879.1"/>
    <property type="molecule type" value="Genomic_DNA"/>
</dbReference>
<evidence type="ECO:0000313" key="3">
    <source>
        <dbReference type="Proteomes" id="UP000799753"/>
    </source>
</evidence>
<evidence type="ECO:0000256" key="1">
    <source>
        <dbReference type="SAM" id="Phobius"/>
    </source>
</evidence>
<gene>
    <name evidence="2" type="ORF">P280DRAFT_99575</name>
</gene>
<keyword evidence="3" id="KW-1185">Reference proteome</keyword>
<keyword evidence="1" id="KW-0472">Membrane</keyword>
<proteinExistence type="predicted"/>
<sequence>MMVSSWQGYTESYASRHTIVERLYPESTYSNPHHYLIIIGILGLLIKLYIDSIDRILLNE</sequence>
<dbReference type="Proteomes" id="UP000799753">
    <property type="component" value="Unassembled WGS sequence"/>
</dbReference>
<dbReference type="AlphaFoldDB" id="A0A6A6RQJ9"/>
<accession>A0A6A6RQJ9</accession>